<dbReference type="PANTHER" id="PTHR46645">
    <property type="entry name" value="GRAM DOMAIN-CONTAINING PROTEIN 2B-RELATED"/>
    <property type="match status" value="1"/>
</dbReference>
<feature type="compositionally biased region" description="Low complexity" evidence="1">
    <location>
        <begin position="1"/>
        <end position="12"/>
    </location>
</feature>
<keyword evidence="2" id="KW-1133">Transmembrane helix</keyword>
<dbReference type="PANTHER" id="PTHR46645:SF1">
    <property type="entry name" value="GRAM DOMAIN-CONTAINING PROTEIN"/>
    <property type="match status" value="1"/>
</dbReference>
<organism evidence="4 5">
    <name type="scientific">Muraenolepis orangiensis</name>
    <name type="common">Patagonian moray cod</name>
    <dbReference type="NCBI Taxonomy" id="630683"/>
    <lineage>
        <taxon>Eukaryota</taxon>
        <taxon>Metazoa</taxon>
        <taxon>Chordata</taxon>
        <taxon>Craniata</taxon>
        <taxon>Vertebrata</taxon>
        <taxon>Euteleostomi</taxon>
        <taxon>Actinopterygii</taxon>
        <taxon>Neopterygii</taxon>
        <taxon>Teleostei</taxon>
        <taxon>Neoteleostei</taxon>
        <taxon>Acanthomorphata</taxon>
        <taxon>Zeiogadaria</taxon>
        <taxon>Gadariae</taxon>
        <taxon>Gadiformes</taxon>
        <taxon>Muraenolepidoidei</taxon>
        <taxon>Muraenolepididae</taxon>
        <taxon>Muraenolepis</taxon>
    </lineage>
</organism>
<dbReference type="AlphaFoldDB" id="A0A9Q0IF13"/>
<evidence type="ECO:0000256" key="2">
    <source>
        <dbReference type="SAM" id="Phobius"/>
    </source>
</evidence>
<keyword evidence="5" id="KW-1185">Reference proteome</keyword>
<keyword evidence="2" id="KW-0812">Transmembrane</keyword>
<name>A0A9Q0IF13_9TELE</name>
<accession>A0A9Q0IF13</accession>
<dbReference type="InterPro" id="IPR004182">
    <property type="entry name" value="GRAM"/>
</dbReference>
<proteinExistence type="predicted"/>
<evidence type="ECO:0000259" key="3">
    <source>
        <dbReference type="SMART" id="SM00568"/>
    </source>
</evidence>
<feature type="domain" description="GRAM" evidence="3">
    <location>
        <begin position="71"/>
        <end position="138"/>
    </location>
</feature>
<feature type="transmembrane region" description="Helical" evidence="2">
    <location>
        <begin position="203"/>
        <end position="227"/>
    </location>
</feature>
<dbReference type="InterPro" id="IPR011993">
    <property type="entry name" value="PH-like_dom_sf"/>
</dbReference>
<feature type="compositionally biased region" description="Polar residues" evidence="1">
    <location>
        <begin position="159"/>
        <end position="173"/>
    </location>
</feature>
<sequence>MALHSGGSSLSGRRSKLKVSKQVDTLHEAPVMFRERHHSLDKSIRDPTTGDEGLSRSDGLIASISFRKHNAQFHKLFEDIPEAELLTETFTCSLQKEVLYHGKLFVSEEHICFHSSVLLKDTKVVISTSSVCDVKRHKTPLPMLSILTVDGAKMSGTSSFEESINSRNNSFSHPPSDKGISLSQRVADNTMSRPSRPKRADGTVSLIFFMFCLLLLLLLLISGYIGLRIVALEEKLTNLGDNSL</sequence>
<dbReference type="Proteomes" id="UP001148018">
    <property type="component" value="Unassembled WGS sequence"/>
</dbReference>
<feature type="region of interest" description="Disordered" evidence="1">
    <location>
        <begin position="159"/>
        <end position="180"/>
    </location>
</feature>
<dbReference type="Gene3D" id="2.30.29.30">
    <property type="entry name" value="Pleckstrin-homology domain (PH domain)/Phosphotyrosine-binding domain (PTB)"/>
    <property type="match status" value="1"/>
</dbReference>
<evidence type="ECO:0000313" key="4">
    <source>
        <dbReference type="EMBL" id="KAJ3594551.1"/>
    </source>
</evidence>
<feature type="region of interest" description="Disordered" evidence="1">
    <location>
        <begin position="1"/>
        <end position="22"/>
    </location>
</feature>
<reference evidence="4" key="1">
    <citation type="submission" date="2022-07" db="EMBL/GenBank/DDBJ databases">
        <title>Chromosome-level genome of Muraenolepis orangiensis.</title>
        <authorList>
            <person name="Kim J."/>
        </authorList>
    </citation>
    <scope>NUCLEOTIDE SEQUENCE</scope>
    <source>
        <strain evidence="4">KU_S4_2022</strain>
        <tissue evidence="4">Muscle</tissue>
    </source>
</reference>
<evidence type="ECO:0000313" key="5">
    <source>
        <dbReference type="Proteomes" id="UP001148018"/>
    </source>
</evidence>
<protein>
    <recommendedName>
        <fullName evidence="3">GRAM domain-containing protein</fullName>
    </recommendedName>
</protein>
<dbReference type="OrthoDB" id="2162691at2759"/>
<dbReference type="EMBL" id="JANIIK010000111">
    <property type="protein sequence ID" value="KAJ3594551.1"/>
    <property type="molecule type" value="Genomic_DNA"/>
</dbReference>
<dbReference type="SMART" id="SM00568">
    <property type="entry name" value="GRAM"/>
    <property type="match status" value="1"/>
</dbReference>
<evidence type="ECO:0000256" key="1">
    <source>
        <dbReference type="SAM" id="MobiDB-lite"/>
    </source>
</evidence>
<dbReference type="InterPro" id="IPR052633">
    <property type="entry name" value="GRAM_domain_protein_2B"/>
</dbReference>
<keyword evidence="2" id="KW-0472">Membrane</keyword>
<gene>
    <name evidence="4" type="ORF">NHX12_003858</name>
</gene>
<dbReference type="Pfam" id="PF02893">
    <property type="entry name" value="GRAM"/>
    <property type="match status" value="1"/>
</dbReference>
<comment type="caution">
    <text evidence="4">The sequence shown here is derived from an EMBL/GenBank/DDBJ whole genome shotgun (WGS) entry which is preliminary data.</text>
</comment>